<comment type="caution">
    <text evidence="1">The sequence shown here is derived from an EMBL/GenBank/DDBJ whole genome shotgun (WGS) entry which is preliminary data.</text>
</comment>
<name>A0A1J5T5I2_9ZZZZ</name>
<organism evidence="1">
    <name type="scientific">mine drainage metagenome</name>
    <dbReference type="NCBI Taxonomy" id="410659"/>
    <lineage>
        <taxon>unclassified sequences</taxon>
        <taxon>metagenomes</taxon>
        <taxon>ecological metagenomes</taxon>
    </lineage>
</organism>
<dbReference type="EMBL" id="MLJW01000009">
    <property type="protein sequence ID" value="OIR15379.1"/>
    <property type="molecule type" value="Genomic_DNA"/>
</dbReference>
<proteinExistence type="predicted"/>
<protein>
    <submittedName>
        <fullName evidence="1">Uncharacterized protein</fullName>
    </submittedName>
</protein>
<reference evidence="1" key="1">
    <citation type="submission" date="2016-10" db="EMBL/GenBank/DDBJ databases">
        <title>Sequence of Gallionella enrichment culture.</title>
        <authorList>
            <person name="Poehlein A."/>
            <person name="Muehling M."/>
            <person name="Daniel R."/>
        </authorList>
    </citation>
    <scope>NUCLEOTIDE SEQUENCE</scope>
</reference>
<accession>A0A1J5T5I2</accession>
<sequence>MSRNTNIEYFANSVRPELDGTTSHPTSLSKNASQVVGYVEGHSGGHSGRFRKGFDRLSPNGMYIGRAGDSI</sequence>
<evidence type="ECO:0000313" key="1">
    <source>
        <dbReference type="EMBL" id="OIR15379.1"/>
    </source>
</evidence>
<gene>
    <name evidence="1" type="ORF">GALL_37010</name>
</gene>
<dbReference type="AlphaFoldDB" id="A0A1J5T5I2"/>